<protein>
    <recommendedName>
        <fullName evidence="9">Transmembrane protein 184C</fullName>
    </recommendedName>
</protein>
<comment type="subcellular location">
    <subcellularLocation>
        <location evidence="1">Membrane</location>
        <topology evidence="1">Multi-pass membrane protein</topology>
    </subcellularLocation>
</comment>
<reference evidence="7 8" key="1">
    <citation type="journal article" date="2015" name="Plant Cell">
        <title>Oil accumulation by the oleaginous diatom Fistulifera solaris as revealed by the genome and transcriptome.</title>
        <authorList>
            <person name="Tanaka T."/>
            <person name="Maeda Y."/>
            <person name="Veluchamy A."/>
            <person name="Tanaka M."/>
            <person name="Abida H."/>
            <person name="Marechal E."/>
            <person name="Bowler C."/>
            <person name="Muto M."/>
            <person name="Sunaga Y."/>
            <person name="Tanaka M."/>
            <person name="Yoshino T."/>
            <person name="Taniguchi T."/>
            <person name="Fukuda Y."/>
            <person name="Nemoto M."/>
            <person name="Matsumoto M."/>
            <person name="Wong P.S."/>
            <person name="Aburatani S."/>
            <person name="Fujibuchi W."/>
        </authorList>
    </citation>
    <scope>NUCLEOTIDE SEQUENCE [LARGE SCALE GENOMIC DNA]</scope>
    <source>
        <strain evidence="7 8">JPCC DA0580</strain>
    </source>
</reference>
<evidence type="ECO:0000313" key="8">
    <source>
        <dbReference type="Proteomes" id="UP000198406"/>
    </source>
</evidence>
<feature type="transmembrane region" description="Helical" evidence="6">
    <location>
        <begin position="203"/>
        <end position="223"/>
    </location>
</feature>
<feature type="transmembrane region" description="Helical" evidence="6">
    <location>
        <begin position="295"/>
        <end position="318"/>
    </location>
</feature>
<keyword evidence="3 6" id="KW-1133">Transmembrane helix</keyword>
<dbReference type="AlphaFoldDB" id="A0A1Z5KKJ1"/>
<gene>
    <name evidence="7" type="ORF">FisN_9Lh065</name>
</gene>
<feature type="transmembrane region" description="Helical" evidence="6">
    <location>
        <begin position="166"/>
        <end position="183"/>
    </location>
</feature>
<feature type="compositionally biased region" description="Polar residues" evidence="5">
    <location>
        <begin position="71"/>
        <end position="82"/>
    </location>
</feature>
<dbReference type="PANTHER" id="PTHR23423">
    <property type="entry name" value="ORGANIC SOLUTE TRANSPORTER-RELATED"/>
    <property type="match status" value="1"/>
</dbReference>
<keyword evidence="2 6" id="KW-0812">Transmembrane</keyword>
<dbReference type="Proteomes" id="UP000198406">
    <property type="component" value="Unassembled WGS sequence"/>
</dbReference>
<evidence type="ECO:0000256" key="1">
    <source>
        <dbReference type="ARBA" id="ARBA00004141"/>
    </source>
</evidence>
<feature type="transmembrane region" description="Helical" evidence="6">
    <location>
        <begin position="378"/>
        <end position="398"/>
    </location>
</feature>
<evidence type="ECO:0000256" key="5">
    <source>
        <dbReference type="SAM" id="MobiDB-lite"/>
    </source>
</evidence>
<sequence length="488" mass="56696">MENDPYSSSSSNSSNFKLSLLEGLRVLRRTVRTVTTTVHNGSEDALHSNLAYNNNNNNDNNNIEDERHSFLPNNNDELPSQTHAPTTYRKQIREFIRRFGNYIAYVTVIVMLILLPIVLYRALSDKKVDTAAFNSAWIMVIGTIILSVRLVYLHLTHWYMPEVQKYVVRILWMVPLYAMQSYLSLRYHKSRIYIDSVRDFYEAYVIASFVYYLMALLGGQDALTELLRHKDPQLGKHSFPLSLILEPWELGEEFTLQCKHGVLQYVVIKCIATLLTFLCESANVYGEGKFEWLVAYPYLCFLQNLSVMYALYCLVMLYHAVEAELRHPINWRPLGKFICVKGIVFFCWWQGVIIFYLKAHGIIDHLGSWTSEEVANGLIDYCVVIEMVIFAIAHSYTFTYKEYLPRSFPHQTTTTRVVETSETQYLYRPPETLPQPMNFQDALWSSTVPRETIKDIKMLSRKKTTSSSICLANMTENENEKDDDEQQQ</sequence>
<dbReference type="Pfam" id="PF03619">
    <property type="entry name" value="Solute_trans_a"/>
    <property type="match status" value="1"/>
</dbReference>
<dbReference type="OrthoDB" id="5348404at2759"/>
<comment type="caution">
    <text evidence="7">The sequence shown here is derived from an EMBL/GenBank/DDBJ whole genome shotgun (WGS) entry which is preliminary data.</text>
</comment>
<organism evidence="7 8">
    <name type="scientific">Fistulifera solaris</name>
    <name type="common">Oleaginous diatom</name>
    <dbReference type="NCBI Taxonomy" id="1519565"/>
    <lineage>
        <taxon>Eukaryota</taxon>
        <taxon>Sar</taxon>
        <taxon>Stramenopiles</taxon>
        <taxon>Ochrophyta</taxon>
        <taxon>Bacillariophyta</taxon>
        <taxon>Bacillariophyceae</taxon>
        <taxon>Bacillariophycidae</taxon>
        <taxon>Naviculales</taxon>
        <taxon>Naviculaceae</taxon>
        <taxon>Fistulifera</taxon>
    </lineage>
</organism>
<name>A0A1Z5KKJ1_FISSO</name>
<dbReference type="GO" id="GO:0016020">
    <property type="term" value="C:membrane"/>
    <property type="evidence" value="ECO:0007669"/>
    <property type="project" value="UniProtKB-SubCell"/>
</dbReference>
<dbReference type="SMART" id="SM01417">
    <property type="entry name" value="Solute_trans_a"/>
    <property type="match status" value="1"/>
</dbReference>
<evidence type="ECO:0000256" key="6">
    <source>
        <dbReference type="SAM" id="Phobius"/>
    </source>
</evidence>
<proteinExistence type="predicted"/>
<keyword evidence="4 6" id="KW-0472">Membrane</keyword>
<dbReference type="InParanoid" id="A0A1Z5KKJ1"/>
<evidence type="ECO:0000313" key="7">
    <source>
        <dbReference type="EMBL" id="GAX26799.1"/>
    </source>
</evidence>
<evidence type="ECO:0000256" key="3">
    <source>
        <dbReference type="ARBA" id="ARBA00022989"/>
    </source>
</evidence>
<accession>A0A1Z5KKJ1</accession>
<evidence type="ECO:0000256" key="4">
    <source>
        <dbReference type="ARBA" id="ARBA00023136"/>
    </source>
</evidence>
<keyword evidence="8" id="KW-1185">Reference proteome</keyword>
<evidence type="ECO:0008006" key="9">
    <source>
        <dbReference type="Google" id="ProtNLM"/>
    </source>
</evidence>
<feature type="region of interest" description="Disordered" evidence="5">
    <location>
        <begin position="47"/>
        <end position="82"/>
    </location>
</feature>
<feature type="transmembrane region" description="Helical" evidence="6">
    <location>
        <begin position="135"/>
        <end position="154"/>
    </location>
</feature>
<feature type="transmembrane region" description="Helical" evidence="6">
    <location>
        <begin position="338"/>
        <end position="358"/>
    </location>
</feature>
<feature type="transmembrane region" description="Helical" evidence="6">
    <location>
        <begin position="99"/>
        <end position="123"/>
    </location>
</feature>
<evidence type="ECO:0000256" key="2">
    <source>
        <dbReference type="ARBA" id="ARBA00022692"/>
    </source>
</evidence>
<dbReference type="EMBL" id="BDSP01000252">
    <property type="protein sequence ID" value="GAX26799.1"/>
    <property type="molecule type" value="Genomic_DNA"/>
</dbReference>
<feature type="transmembrane region" description="Helical" evidence="6">
    <location>
        <begin position="262"/>
        <end position="283"/>
    </location>
</feature>
<dbReference type="InterPro" id="IPR005178">
    <property type="entry name" value="Ostalpha/TMEM184C"/>
</dbReference>